<sequence>MATILLLLALITLTAWLGARLYDWLRTDGLGHRTPPPSHRDWTEGTDPYLH</sequence>
<dbReference type="RefSeq" id="WP_168432034.1">
    <property type="nucleotide sequence ID" value="NZ_BJVQ01000002.1"/>
</dbReference>
<dbReference type="EMBL" id="BJVQ01000002">
    <property type="protein sequence ID" value="GEL45110.1"/>
    <property type="molecule type" value="Genomic_DNA"/>
</dbReference>
<comment type="caution">
    <text evidence="2">The sequence shown here is derived from an EMBL/GenBank/DDBJ whole genome shotgun (WGS) entry which is preliminary data.</text>
</comment>
<organism evidence="2 4">
    <name type="scientific">Cellulomonas hominis</name>
    <dbReference type="NCBI Taxonomy" id="156981"/>
    <lineage>
        <taxon>Bacteria</taxon>
        <taxon>Bacillati</taxon>
        <taxon>Actinomycetota</taxon>
        <taxon>Actinomycetes</taxon>
        <taxon>Micrococcales</taxon>
        <taxon>Cellulomonadaceae</taxon>
        <taxon>Cellulomonas</taxon>
    </lineage>
</organism>
<evidence type="ECO:0000313" key="5">
    <source>
        <dbReference type="Proteomes" id="UP000564629"/>
    </source>
</evidence>
<evidence type="ECO:0000313" key="2">
    <source>
        <dbReference type="EMBL" id="GEL45110.1"/>
    </source>
</evidence>
<reference evidence="3 5" key="2">
    <citation type="submission" date="2020-08" db="EMBL/GenBank/DDBJ databases">
        <title>Sequencing the genomes of 1000 actinobacteria strains.</title>
        <authorList>
            <person name="Klenk H.-P."/>
        </authorList>
    </citation>
    <scope>NUCLEOTIDE SEQUENCE [LARGE SCALE GENOMIC DNA]</scope>
    <source>
        <strain evidence="3 5">DSM 9581</strain>
    </source>
</reference>
<dbReference type="Proteomes" id="UP000321723">
    <property type="component" value="Unassembled WGS sequence"/>
</dbReference>
<evidence type="ECO:0000313" key="3">
    <source>
        <dbReference type="EMBL" id="MBB5474096.1"/>
    </source>
</evidence>
<name>A0A511F770_9CELL</name>
<dbReference type="AlphaFoldDB" id="A0A511F770"/>
<protein>
    <submittedName>
        <fullName evidence="2">Uncharacterized protein</fullName>
    </submittedName>
</protein>
<gene>
    <name evidence="2" type="ORF">CHO01_02260</name>
    <name evidence="3" type="ORF">HNR08_002832</name>
</gene>
<keyword evidence="4" id="KW-1185">Reference proteome</keyword>
<feature type="region of interest" description="Disordered" evidence="1">
    <location>
        <begin position="31"/>
        <end position="51"/>
    </location>
</feature>
<evidence type="ECO:0000256" key="1">
    <source>
        <dbReference type="SAM" id="MobiDB-lite"/>
    </source>
</evidence>
<evidence type="ECO:0000313" key="4">
    <source>
        <dbReference type="Proteomes" id="UP000321723"/>
    </source>
</evidence>
<accession>A0A511F770</accession>
<dbReference type="EMBL" id="JACHDN010000001">
    <property type="protein sequence ID" value="MBB5474096.1"/>
    <property type="molecule type" value="Genomic_DNA"/>
</dbReference>
<proteinExistence type="predicted"/>
<reference evidence="2 4" key="1">
    <citation type="submission" date="2019-07" db="EMBL/GenBank/DDBJ databases">
        <title>Whole genome shotgun sequence of Cellulomonas hominis NBRC 16055.</title>
        <authorList>
            <person name="Hosoyama A."/>
            <person name="Uohara A."/>
            <person name="Ohji S."/>
            <person name="Ichikawa N."/>
        </authorList>
    </citation>
    <scope>NUCLEOTIDE SEQUENCE [LARGE SCALE GENOMIC DNA]</scope>
    <source>
        <strain evidence="2 4">NBRC 16055</strain>
    </source>
</reference>
<dbReference type="Proteomes" id="UP000564629">
    <property type="component" value="Unassembled WGS sequence"/>
</dbReference>